<evidence type="ECO:0000313" key="3">
    <source>
        <dbReference type="EMBL" id="GLY83597.1"/>
    </source>
</evidence>
<evidence type="ECO:0000256" key="1">
    <source>
        <dbReference type="SAM" id="MobiDB-lite"/>
    </source>
</evidence>
<keyword evidence="2" id="KW-1133">Transmembrane helix</keyword>
<sequence length="154" mass="16304">MAPVRRVMTYVTVWVGATTLAMLLVWFGARPVLHNAVFGEPPAARPLVGEQPPVRPPPSASAAPPADSSTVATPSPSASPTPRDRTYVIHGGKVVLSVTATTARLVSATPNPGYEMRTWHGDGWLRVDFTKGIRASSLFATWNGHAPDVRVVGG</sequence>
<protein>
    <recommendedName>
        <fullName evidence="5">Secreted protein</fullName>
    </recommendedName>
</protein>
<dbReference type="Proteomes" id="UP001165074">
    <property type="component" value="Unassembled WGS sequence"/>
</dbReference>
<comment type="caution">
    <text evidence="3">The sequence shown here is derived from an EMBL/GenBank/DDBJ whole genome shotgun (WGS) entry which is preliminary data.</text>
</comment>
<accession>A0A9W6S0U9</accession>
<feature type="region of interest" description="Disordered" evidence="1">
    <location>
        <begin position="47"/>
        <end position="84"/>
    </location>
</feature>
<dbReference type="AlphaFoldDB" id="A0A9W6S0U9"/>
<organism evidence="3 4">
    <name type="scientific">Actinoallomurus iriomotensis</name>
    <dbReference type="NCBI Taxonomy" id="478107"/>
    <lineage>
        <taxon>Bacteria</taxon>
        <taxon>Bacillati</taxon>
        <taxon>Actinomycetota</taxon>
        <taxon>Actinomycetes</taxon>
        <taxon>Streptosporangiales</taxon>
        <taxon>Thermomonosporaceae</taxon>
        <taxon>Actinoallomurus</taxon>
    </lineage>
</organism>
<evidence type="ECO:0000313" key="4">
    <source>
        <dbReference type="Proteomes" id="UP001165074"/>
    </source>
</evidence>
<name>A0A9W6S0U9_9ACTN</name>
<evidence type="ECO:0000256" key="2">
    <source>
        <dbReference type="SAM" id="Phobius"/>
    </source>
</evidence>
<reference evidence="3" key="1">
    <citation type="submission" date="2023-03" db="EMBL/GenBank/DDBJ databases">
        <title>Actinoallomurus iriomotensis NBRC 103684.</title>
        <authorList>
            <person name="Ichikawa N."/>
            <person name="Sato H."/>
            <person name="Tonouchi N."/>
        </authorList>
    </citation>
    <scope>NUCLEOTIDE SEQUENCE</scope>
    <source>
        <strain evidence="3">NBRC 103684</strain>
    </source>
</reference>
<keyword evidence="2" id="KW-0812">Transmembrane</keyword>
<gene>
    <name evidence="3" type="ORF">Airi02_015270</name>
</gene>
<dbReference type="EMBL" id="BSTK01000002">
    <property type="protein sequence ID" value="GLY83597.1"/>
    <property type="molecule type" value="Genomic_DNA"/>
</dbReference>
<keyword evidence="4" id="KW-1185">Reference proteome</keyword>
<feature type="transmembrane region" description="Helical" evidence="2">
    <location>
        <begin position="7"/>
        <end position="29"/>
    </location>
</feature>
<keyword evidence="2" id="KW-0472">Membrane</keyword>
<feature type="compositionally biased region" description="Low complexity" evidence="1">
    <location>
        <begin position="60"/>
        <end position="81"/>
    </location>
</feature>
<proteinExistence type="predicted"/>
<evidence type="ECO:0008006" key="5">
    <source>
        <dbReference type="Google" id="ProtNLM"/>
    </source>
</evidence>